<feature type="compositionally biased region" description="Basic and acidic residues" evidence="1">
    <location>
        <begin position="152"/>
        <end position="176"/>
    </location>
</feature>
<feature type="region of interest" description="Disordered" evidence="1">
    <location>
        <begin position="275"/>
        <end position="299"/>
    </location>
</feature>
<comment type="caution">
    <text evidence="2">The sequence shown here is derived from an EMBL/GenBank/DDBJ whole genome shotgun (WGS) entry which is preliminary data.</text>
</comment>
<protein>
    <submittedName>
        <fullName evidence="2">Uncharacterized protein</fullName>
    </submittedName>
</protein>
<feature type="compositionally biased region" description="Low complexity" evidence="1">
    <location>
        <begin position="10"/>
        <end position="20"/>
    </location>
</feature>
<sequence>WVSSSSGVHPSLDSLPSPPSTSFSYPSLLYSETPSRCCLPWTVVWSPSMPISRQSGGLSPLPVVVPSPLVVLPSLRDRLVPSALARQESVVLPVPPVPLVPPVPPVAMELPEEEDLPAHPESCPRSTLTRREAARCAHPAPSDPPDPPVHPDPQERREHPDSLDRTRSQDNLERTDPPALLDSLEPPVSPVSLVLLVAMEREEERDPPVLPDPLDQMEIVDIPEILDSPASLVSLERLVPSAPLVLPDSLDPLEHPECPVQLESLEWMPTTVPALPEDSRRCADHPNEKKKRRNKEFIS</sequence>
<evidence type="ECO:0000313" key="3">
    <source>
        <dbReference type="Proteomes" id="UP001328107"/>
    </source>
</evidence>
<feature type="non-terminal residue" evidence="2">
    <location>
        <position position="299"/>
    </location>
</feature>
<evidence type="ECO:0000256" key="1">
    <source>
        <dbReference type="SAM" id="MobiDB-lite"/>
    </source>
</evidence>
<proteinExistence type="predicted"/>
<dbReference type="EMBL" id="BTRK01000004">
    <property type="protein sequence ID" value="GMR48530.1"/>
    <property type="molecule type" value="Genomic_DNA"/>
</dbReference>
<name>A0AAN5CQ37_9BILA</name>
<reference evidence="3" key="1">
    <citation type="submission" date="2022-10" db="EMBL/GenBank/DDBJ databases">
        <title>Genome assembly of Pristionchus species.</title>
        <authorList>
            <person name="Yoshida K."/>
            <person name="Sommer R.J."/>
        </authorList>
    </citation>
    <scope>NUCLEOTIDE SEQUENCE [LARGE SCALE GENOMIC DNA]</scope>
    <source>
        <strain evidence="3">RS5460</strain>
    </source>
</reference>
<organism evidence="2 3">
    <name type="scientific">Pristionchus mayeri</name>
    <dbReference type="NCBI Taxonomy" id="1317129"/>
    <lineage>
        <taxon>Eukaryota</taxon>
        <taxon>Metazoa</taxon>
        <taxon>Ecdysozoa</taxon>
        <taxon>Nematoda</taxon>
        <taxon>Chromadorea</taxon>
        <taxon>Rhabditida</taxon>
        <taxon>Rhabditina</taxon>
        <taxon>Diplogasteromorpha</taxon>
        <taxon>Diplogasteroidea</taxon>
        <taxon>Neodiplogasteridae</taxon>
        <taxon>Pristionchus</taxon>
    </lineage>
</organism>
<feature type="compositionally biased region" description="Basic and acidic residues" evidence="1">
    <location>
        <begin position="277"/>
        <end position="287"/>
    </location>
</feature>
<dbReference type="Proteomes" id="UP001328107">
    <property type="component" value="Unassembled WGS sequence"/>
</dbReference>
<accession>A0AAN5CQ37</accession>
<keyword evidence="3" id="KW-1185">Reference proteome</keyword>
<feature type="compositionally biased region" description="Pro residues" evidence="1">
    <location>
        <begin position="141"/>
        <end position="151"/>
    </location>
</feature>
<feature type="non-terminal residue" evidence="2">
    <location>
        <position position="1"/>
    </location>
</feature>
<dbReference type="AlphaFoldDB" id="A0AAN5CQ37"/>
<gene>
    <name evidence="2" type="ORF">PMAYCL1PPCAC_18725</name>
</gene>
<feature type="compositionally biased region" description="Basic residues" evidence="1">
    <location>
        <begin position="288"/>
        <end position="299"/>
    </location>
</feature>
<evidence type="ECO:0000313" key="2">
    <source>
        <dbReference type="EMBL" id="GMR48530.1"/>
    </source>
</evidence>
<feature type="region of interest" description="Disordered" evidence="1">
    <location>
        <begin position="110"/>
        <end position="186"/>
    </location>
</feature>
<feature type="region of interest" description="Disordered" evidence="1">
    <location>
        <begin position="1"/>
        <end position="20"/>
    </location>
</feature>